<accession>Q6BZH3</accession>
<dbReference type="AlphaFoldDB" id="Q6BZH3"/>
<sequence>MEEFEGIGSIVTEFNIKGSTLNLFNIKWKTPSSDKELKRFVQIPYGPHNKAFPSLPLVVNSSGKLLRYMAQDEMMDKSILEYDESKFDSDFELNESSVSTNLTQFMNEYNINEESRQGVGYNESQVFLADNHKEQILSDIILESNCEESEFVETNSILTSDFTQLSSNRWENASKKAKLSSEKEDLVSLKSEPFADLELDDFSALHN</sequence>
<name>Q6BZH3_DEBHA</name>
<proteinExistence type="predicted"/>
<gene>
    <name evidence="1" type="ordered locus">DEHA2A01320g</name>
</gene>
<dbReference type="KEGG" id="dha:DEHA2A01320g"/>
<dbReference type="GeneID" id="2899336"/>
<keyword evidence="2" id="KW-1185">Reference proteome</keyword>
<dbReference type="OrthoDB" id="10346164at2759"/>
<dbReference type="Proteomes" id="UP000000599">
    <property type="component" value="Chromosome A"/>
</dbReference>
<dbReference type="VEuPathDB" id="FungiDB:DEHA2A01320g"/>
<protein>
    <submittedName>
        <fullName evidence="1">DEHA2A01320p</fullName>
    </submittedName>
</protein>
<dbReference type="EMBL" id="CR382133">
    <property type="protein sequence ID" value="CAG84343.2"/>
    <property type="molecule type" value="Genomic_DNA"/>
</dbReference>
<reference evidence="1 2" key="1">
    <citation type="journal article" date="2004" name="Nature">
        <title>Genome evolution in yeasts.</title>
        <authorList>
            <consortium name="Genolevures"/>
            <person name="Dujon B."/>
            <person name="Sherman D."/>
            <person name="Fischer G."/>
            <person name="Durrens P."/>
            <person name="Casaregola S."/>
            <person name="Lafontaine I."/>
            <person name="de Montigny J."/>
            <person name="Marck C."/>
            <person name="Neuveglise C."/>
            <person name="Talla E."/>
            <person name="Goffard N."/>
            <person name="Frangeul L."/>
            <person name="Aigle M."/>
            <person name="Anthouard V."/>
            <person name="Babour A."/>
            <person name="Barbe V."/>
            <person name="Barnay S."/>
            <person name="Blanchin S."/>
            <person name="Beckerich J.M."/>
            <person name="Beyne E."/>
            <person name="Bleykasten C."/>
            <person name="Boisrame A."/>
            <person name="Boyer J."/>
            <person name="Cattolico L."/>
            <person name="Confanioleri F."/>
            <person name="de Daruvar A."/>
            <person name="Despons L."/>
            <person name="Fabre E."/>
            <person name="Fairhead C."/>
            <person name="Ferry-Dumazet H."/>
            <person name="Groppi A."/>
            <person name="Hantraye F."/>
            <person name="Hennequin C."/>
            <person name="Jauniaux N."/>
            <person name="Joyet P."/>
            <person name="Kachouri R."/>
            <person name="Kerrest A."/>
            <person name="Koszul R."/>
            <person name="Lemaire M."/>
            <person name="Lesur I."/>
            <person name="Ma L."/>
            <person name="Muller H."/>
            <person name="Nicaud J.M."/>
            <person name="Nikolski M."/>
            <person name="Oztas S."/>
            <person name="Ozier-Kalogeropoulos O."/>
            <person name="Pellenz S."/>
            <person name="Potier S."/>
            <person name="Richard G.F."/>
            <person name="Straub M.L."/>
            <person name="Suleau A."/>
            <person name="Swennene D."/>
            <person name="Tekaia F."/>
            <person name="Wesolowski-Louvel M."/>
            <person name="Westhof E."/>
            <person name="Wirth B."/>
            <person name="Zeniou-Meyer M."/>
            <person name="Zivanovic I."/>
            <person name="Bolotin-Fukuhara M."/>
            <person name="Thierry A."/>
            <person name="Bouchier C."/>
            <person name="Caudron B."/>
            <person name="Scarpelli C."/>
            <person name="Gaillardin C."/>
            <person name="Weissenbach J."/>
            <person name="Wincker P."/>
            <person name="Souciet J.L."/>
        </authorList>
    </citation>
    <scope>NUCLEOTIDE SEQUENCE [LARGE SCALE GENOMIC DNA]</scope>
    <source>
        <strain evidence="2">ATCC 36239 / CBS 767 / BCRC 21394 / JCM 1990 / NBRC 0083 / IGC 2968</strain>
    </source>
</reference>
<evidence type="ECO:0000313" key="1">
    <source>
        <dbReference type="EMBL" id="CAG84343.2"/>
    </source>
</evidence>
<dbReference type="InParanoid" id="Q6BZH3"/>
<dbReference type="HOGENOM" id="CLU_1326341_0_0_1"/>
<evidence type="ECO:0000313" key="2">
    <source>
        <dbReference type="Proteomes" id="UP000000599"/>
    </source>
</evidence>
<organism evidence="1 2">
    <name type="scientific">Debaryomyces hansenii (strain ATCC 36239 / CBS 767 / BCRC 21394 / JCM 1990 / NBRC 0083 / IGC 2968)</name>
    <name type="common">Yeast</name>
    <name type="synonym">Torulaspora hansenii</name>
    <dbReference type="NCBI Taxonomy" id="284592"/>
    <lineage>
        <taxon>Eukaryota</taxon>
        <taxon>Fungi</taxon>
        <taxon>Dikarya</taxon>
        <taxon>Ascomycota</taxon>
        <taxon>Saccharomycotina</taxon>
        <taxon>Pichiomycetes</taxon>
        <taxon>Debaryomycetaceae</taxon>
        <taxon>Debaryomyces</taxon>
    </lineage>
</organism>
<dbReference type="RefSeq" id="XP_456396.2">
    <property type="nucleotide sequence ID" value="XM_456396.1"/>
</dbReference>